<dbReference type="RefSeq" id="WP_073027870.1">
    <property type="nucleotide sequence ID" value="NZ_FQXJ01000003.1"/>
</dbReference>
<keyword evidence="1 3" id="KW-0808">Transferase</keyword>
<reference evidence="4" key="1">
    <citation type="submission" date="2016-11" db="EMBL/GenBank/DDBJ databases">
        <authorList>
            <person name="Varghese N."/>
            <person name="Submissions S."/>
        </authorList>
    </citation>
    <scope>NUCLEOTIDE SEQUENCE [LARGE SCALE GENOMIC DNA]</scope>
    <source>
        <strain evidence="4">DSM 15449</strain>
    </source>
</reference>
<dbReference type="CDD" id="cd03801">
    <property type="entry name" value="GT4_PimA-like"/>
    <property type="match status" value="1"/>
</dbReference>
<dbReference type="Pfam" id="PF00534">
    <property type="entry name" value="Glycos_transf_1"/>
    <property type="match status" value="3"/>
</dbReference>
<dbReference type="GO" id="GO:0016757">
    <property type="term" value="F:glycosyltransferase activity"/>
    <property type="evidence" value="ECO:0007669"/>
    <property type="project" value="InterPro"/>
</dbReference>
<dbReference type="InterPro" id="IPR001296">
    <property type="entry name" value="Glyco_trans_1"/>
</dbReference>
<protein>
    <submittedName>
        <fullName evidence="3">Glycosyltransferase involved in cell wall bisynthesis</fullName>
    </submittedName>
</protein>
<evidence type="ECO:0000313" key="3">
    <source>
        <dbReference type="EMBL" id="SHH31085.1"/>
    </source>
</evidence>
<keyword evidence="4" id="KW-1185">Reference proteome</keyword>
<dbReference type="PANTHER" id="PTHR46401:SF2">
    <property type="entry name" value="GLYCOSYLTRANSFERASE WBBK-RELATED"/>
    <property type="match status" value="1"/>
</dbReference>
<organism evidence="3 4">
    <name type="scientific">Desulfosporosinus lacus DSM 15449</name>
    <dbReference type="NCBI Taxonomy" id="1121420"/>
    <lineage>
        <taxon>Bacteria</taxon>
        <taxon>Bacillati</taxon>
        <taxon>Bacillota</taxon>
        <taxon>Clostridia</taxon>
        <taxon>Eubacteriales</taxon>
        <taxon>Desulfitobacteriaceae</taxon>
        <taxon>Desulfosporosinus</taxon>
    </lineage>
</organism>
<dbReference type="PANTHER" id="PTHR46401">
    <property type="entry name" value="GLYCOSYLTRANSFERASE WBBK-RELATED"/>
    <property type="match status" value="1"/>
</dbReference>
<gene>
    <name evidence="3" type="ORF">SAMN02746098_00691</name>
</gene>
<accession>A0A1M5RXW9</accession>
<dbReference type="AlphaFoldDB" id="A0A1M5RXW9"/>
<sequence>MRIVLDMQGAQSTGSRNRGIGRYTLSLAKAIALNQGEHEIILALNGLFPDTIEPIRAAFVDLLPQENILIWYAPGQVSSSNVENIWRRRVAELTREAFLARLNPDIVLISSLFEGFNDDAVTSIDTLSSTVPTAVILYDLIPLIHRQPYLENPLVESWYENKLGHLRRAKMLLAISESSRQESMSYLGFSSDNSINISTAAESHFQPKLIKTTQATEICQRYGLLRPFVMYTGGIDHRKNIEGLIRAYARLSKTLRDGHQLAVVCSIQPQDRERLYNIAIKYGLSCDEVIFTSFVPEEDLIVLYNLCKVFIFPSWHEGFGLPALEAMSCGKAVIGANTTSLPEVIGREDALFDPHSDMAITEKLTQVLVDDVFRQELEQYGIEQARKFSWENSAKQTIITFEKWLAHQEQRTTPICISPRRLKLAYISPLLPERSGISDYSAELLPELACYYDIDVIVAQDTVSDTWVKANCSIRSVEWFRANAPRYDRVLYHFGNSPFHQHMFALLDEIPGTVVLHDFFLSGIVSHIDFNGDVPNCWAIELYRAHGYQAMQERFHATSRDEVVWKYPCNYGVLHNARGIIVHSENSRRLAESWYGASVAQDWLVVPLLRIPATVQDRTRARQALNFDADDFIVCSFGLLGPIKLNERLLKAWLSSSLAKNQSCILVFAGENDKGDYGERLLNDISNSGLTKRIRVTGWLDIASFRQYLAAVDVGVQLRTLSRGETSGAVLDCMNYGLPTIVNANGSMADLPDDVVWKIPDEFSEDELKEALEVLWRDESLRQRLGEQAREAIVTNNAPRACAKQYCDAIEGMYKKAFTGISGLTQAIARIESAPKDSSAYQTLASCIAHSLPTKLASRQLLVDISVLVQGDAKSGIQRVVRSILRVWLEHPPSGWRVEPVYAPLDAGYRYARRFTAGFLGCPTTGLTDDPIEYRSGDLFLGLDLQHHVALKQQETYQQMRRHGTEVRFMVYDLLPLMMPRAFPEGIAQLHKDWLDVVFQSDGAVCISKAVANELSGWFKKNAPHRLRSFKIGWFHLGADIKNSVPSSGLSDDADAVIEKIRKRSSFLMVGTIEPRKGHAQTLEAMDRLWAKGVDANLVIVGKQGWKVEALIEKLRHHIKLNEHLFWLDGISDEYLEKVYAVSTCLIAASEGEGFGLPLVEAAQHKLPIIARDIPVFREVAAEHAFYFVGEKPQALADAIERWLTLDSEGKTPQSIGMPYLTWRESAQKLLNEVF</sequence>
<dbReference type="OrthoDB" id="9795068at2"/>
<evidence type="ECO:0000313" key="4">
    <source>
        <dbReference type="Proteomes" id="UP000183954"/>
    </source>
</evidence>
<dbReference type="GO" id="GO:0009103">
    <property type="term" value="P:lipopolysaccharide biosynthetic process"/>
    <property type="evidence" value="ECO:0007669"/>
    <property type="project" value="TreeGrafter"/>
</dbReference>
<evidence type="ECO:0000259" key="2">
    <source>
        <dbReference type="Pfam" id="PF00534"/>
    </source>
</evidence>
<evidence type="ECO:0000256" key="1">
    <source>
        <dbReference type="ARBA" id="ARBA00022679"/>
    </source>
</evidence>
<dbReference type="STRING" id="1121420.SAMN02746098_00691"/>
<dbReference type="Gene3D" id="3.40.50.2000">
    <property type="entry name" value="Glycogen Phosphorylase B"/>
    <property type="match status" value="4"/>
</dbReference>
<name>A0A1M5RXW9_9FIRM</name>
<proteinExistence type="predicted"/>
<dbReference type="CDD" id="cd03809">
    <property type="entry name" value="GT4_MtfB-like"/>
    <property type="match status" value="2"/>
</dbReference>
<feature type="domain" description="Glycosyl transferase family 1" evidence="2">
    <location>
        <begin position="227"/>
        <end position="383"/>
    </location>
</feature>
<dbReference type="Proteomes" id="UP000183954">
    <property type="component" value="Unassembled WGS sequence"/>
</dbReference>
<feature type="domain" description="Glycosyl transferase family 1" evidence="2">
    <location>
        <begin position="617"/>
        <end position="791"/>
    </location>
</feature>
<dbReference type="SUPFAM" id="SSF53756">
    <property type="entry name" value="UDP-Glycosyltransferase/glycogen phosphorylase"/>
    <property type="match status" value="3"/>
</dbReference>
<feature type="domain" description="Glycosyl transferase family 1" evidence="2">
    <location>
        <begin position="1060"/>
        <end position="1207"/>
    </location>
</feature>
<dbReference type="EMBL" id="FQXJ01000003">
    <property type="protein sequence ID" value="SHH31085.1"/>
    <property type="molecule type" value="Genomic_DNA"/>
</dbReference>